<keyword evidence="2" id="KW-1185">Reference proteome</keyword>
<protein>
    <submittedName>
        <fullName evidence="1">Uncharacterized protein</fullName>
    </submittedName>
</protein>
<comment type="caution">
    <text evidence="1">The sequence shown here is derived from an EMBL/GenBank/DDBJ whole genome shotgun (WGS) entry which is preliminary data.</text>
</comment>
<name>A0ACB7P056_9PEZI</name>
<organism evidence="1 2">
    <name type="scientific">Chaetomium tenue</name>
    <dbReference type="NCBI Taxonomy" id="1854479"/>
    <lineage>
        <taxon>Eukaryota</taxon>
        <taxon>Fungi</taxon>
        <taxon>Dikarya</taxon>
        <taxon>Ascomycota</taxon>
        <taxon>Pezizomycotina</taxon>
        <taxon>Sordariomycetes</taxon>
        <taxon>Sordariomycetidae</taxon>
        <taxon>Sordariales</taxon>
        <taxon>Chaetomiaceae</taxon>
        <taxon>Chaetomium</taxon>
    </lineage>
</organism>
<evidence type="ECO:0000313" key="2">
    <source>
        <dbReference type="Proteomes" id="UP000724584"/>
    </source>
</evidence>
<sequence length="322" mass="33055">MGARAGCFSCRPIWNLTCLLLLLSQGLNGRTLAQTPASDGPANFQGLYLNPTAPAAIETISCDTSSIFALSSTFAGCCSIGGNCNFPTACTKGTPTNRFGGRWSCGLDRECYTMTVYDAYSAASESWLVYNCAKSWSASTIYRNVPGWMTTSPPPSEGPEPTGSTGMTTATTPGGPPAAITSDGGGGGEQPGEAETSSSRAWIAGAVIGAVVGAAGVGTLGFWLGRRRRRAAEGEEGGGGTGFKLHSTTLLRSGGAPAQYPDPTLPGQMGAVYVAGGVEIEGYTPEKGLPTSPQEVSDTGATHAELESTPVSQKQDYGSYNK</sequence>
<gene>
    <name evidence="1" type="ORF">F5144DRAFT_548854</name>
</gene>
<dbReference type="EMBL" id="JAGIZQ010000005">
    <property type="protein sequence ID" value="KAH6627391.1"/>
    <property type="molecule type" value="Genomic_DNA"/>
</dbReference>
<proteinExistence type="predicted"/>
<accession>A0ACB7P056</accession>
<dbReference type="Proteomes" id="UP000724584">
    <property type="component" value="Unassembled WGS sequence"/>
</dbReference>
<evidence type="ECO:0000313" key="1">
    <source>
        <dbReference type="EMBL" id="KAH6627391.1"/>
    </source>
</evidence>
<reference evidence="1 2" key="1">
    <citation type="journal article" date="2021" name="Nat. Commun.">
        <title>Genetic determinants of endophytism in the Arabidopsis root mycobiome.</title>
        <authorList>
            <person name="Mesny F."/>
            <person name="Miyauchi S."/>
            <person name="Thiergart T."/>
            <person name="Pickel B."/>
            <person name="Atanasova L."/>
            <person name="Karlsson M."/>
            <person name="Huettel B."/>
            <person name="Barry K.W."/>
            <person name="Haridas S."/>
            <person name="Chen C."/>
            <person name="Bauer D."/>
            <person name="Andreopoulos W."/>
            <person name="Pangilinan J."/>
            <person name="LaButti K."/>
            <person name="Riley R."/>
            <person name="Lipzen A."/>
            <person name="Clum A."/>
            <person name="Drula E."/>
            <person name="Henrissat B."/>
            <person name="Kohler A."/>
            <person name="Grigoriev I.V."/>
            <person name="Martin F.M."/>
            <person name="Hacquard S."/>
        </authorList>
    </citation>
    <scope>NUCLEOTIDE SEQUENCE [LARGE SCALE GENOMIC DNA]</scope>
    <source>
        <strain evidence="1 2">MPI-SDFR-AT-0079</strain>
    </source>
</reference>